<dbReference type="EMBL" id="WNXC01000008">
    <property type="protein sequence ID" value="MBB2151081.1"/>
    <property type="molecule type" value="Genomic_DNA"/>
</dbReference>
<evidence type="ECO:0000256" key="2">
    <source>
        <dbReference type="SAM" id="Phobius"/>
    </source>
</evidence>
<feature type="region of interest" description="Disordered" evidence="1">
    <location>
        <begin position="570"/>
        <end position="597"/>
    </location>
</feature>
<organism evidence="3 4">
    <name type="scientific">Pedobacter gandavensis</name>
    <dbReference type="NCBI Taxonomy" id="2679963"/>
    <lineage>
        <taxon>Bacteria</taxon>
        <taxon>Pseudomonadati</taxon>
        <taxon>Bacteroidota</taxon>
        <taxon>Sphingobacteriia</taxon>
        <taxon>Sphingobacteriales</taxon>
        <taxon>Sphingobacteriaceae</taxon>
        <taxon>Pedobacter</taxon>
    </lineage>
</organism>
<keyword evidence="2" id="KW-1133">Transmembrane helix</keyword>
<evidence type="ECO:0000313" key="4">
    <source>
        <dbReference type="Proteomes" id="UP000636110"/>
    </source>
</evidence>
<comment type="caution">
    <text evidence="3">The sequence shown here is derived from an EMBL/GenBank/DDBJ whole genome shotgun (WGS) entry which is preliminary data.</text>
</comment>
<protein>
    <recommendedName>
        <fullName evidence="5">DUF748 domain-containing protein</fullName>
    </recommendedName>
</protein>
<evidence type="ECO:0000313" key="3">
    <source>
        <dbReference type="EMBL" id="MBB2151081.1"/>
    </source>
</evidence>
<keyword evidence="4" id="KW-1185">Reference proteome</keyword>
<keyword evidence="2" id="KW-0472">Membrane</keyword>
<name>A0ABR6F1I3_9SPHI</name>
<proteinExistence type="predicted"/>
<dbReference type="Proteomes" id="UP000636110">
    <property type="component" value="Unassembled WGS sequence"/>
</dbReference>
<accession>A0ABR6F1I3</accession>
<evidence type="ECO:0008006" key="5">
    <source>
        <dbReference type="Google" id="ProtNLM"/>
    </source>
</evidence>
<feature type="compositionally biased region" description="Basic and acidic residues" evidence="1">
    <location>
        <begin position="570"/>
        <end position="590"/>
    </location>
</feature>
<keyword evidence="2" id="KW-0812">Transmembrane</keyword>
<gene>
    <name evidence="3" type="ORF">GM920_19445</name>
</gene>
<dbReference type="RefSeq" id="WP_182960597.1">
    <property type="nucleotide sequence ID" value="NZ_WNXC01000008.1"/>
</dbReference>
<evidence type="ECO:0000256" key="1">
    <source>
        <dbReference type="SAM" id="MobiDB-lite"/>
    </source>
</evidence>
<feature type="transmembrane region" description="Helical" evidence="2">
    <location>
        <begin position="12"/>
        <end position="33"/>
    </location>
</feature>
<reference evidence="3 4" key="1">
    <citation type="submission" date="2019-11" db="EMBL/GenBank/DDBJ databases">
        <title>Description of Pedobacter sp. LMG 31462T.</title>
        <authorList>
            <person name="Carlier A."/>
            <person name="Qi S."/>
            <person name="Vandamme P."/>
        </authorList>
    </citation>
    <scope>NUCLEOTIDE SEQUENCE [LARGE SCALE GENOMIC DNA]</scope>
    <source>
        <strain evidence="3 4">LMG 31462</strain>
    </source>
</reference>
<sequence>MKQEKSGKKTVWKWLLGSLALIFMLIGGTALYLSARWKPLISEKLKTGIQQGSGGLYTLNFKDIHLNLFTGTASLDEASVDPDTTVFNQLKAIGQAPIHLFHLKVKKLQINHLGLVKAYFHKTIHINSIVLDQPSIDMMHYHFAKKKRKDTGTKTIYQLLAKSLKSLDIDAIRLVNADFDYIDGASKQPLHRIKKLNLQVKDLLIDSLSQFDTTRFYYTKDISFELNGYQSKDKMYLTKVDTISGSAAKGAVLIKGFKLIPRYPELAFSRMFKYGKDRYNLAFDQISLTGLDFPGFYEERTFHVKKITLGPAKAGIFLNREMPAPPNLDKGRNFPQLALRRLGIPTIVDTLKIDNIDLTYTEYNPISQQKGTIYFQNLQGKILHLTNDSLSLVKNNHAVANLGAMVMKKSKMEIKIDFNLTDPKGGFHYSGAVGSMNLTDLNVISKPLGLIEIESGQMQKVDFDIQANKYGSKGKVHFYYTDLKVKLLKEGEDGAPQTKKGLLSFLANKLLIIDANPLKGEAPRTANVSFERSPAASFFNLLWKGIFIGMRECAGLGIVPVKTPEKAMEVIKDKKEERKEKREARREKRAERRKNKT</sequence>